<evidence type="ECO:0000313" key="1">
    <source>
        <dbReference type="EMBL" id="SAL83743.1"/>
    </source>
</evidence>
<dbReference type="RefSeq" id="WP_125477771.1">
    <property type="nucleotide sequence ID" value="NZ_FCOL02000104.1"/>
</dbReference>
<protein>
    <submittedName>
        <fullName evidence="1">RES domain protein</fullName>
    </submittedName>
</protein>
<dbReference type="Proteomes" id="UP000054925">
    <property type="component" value="Unassembled WGS sequence"/>
</dbReference>
<dbReference type="OrthoDB" id="9094672at2"/>
<accession>A0A158KSN5</accession>
<name>A0A158KSN5_9BURK</name>
<gene>
    <name evidence="1" type="ORF">AWB67_06492</name>
</gene>
<sequence>MSDNHKLIAEPPQYVRDRLPSPEQLRECFCNEPFAEVGDAQVFRAAYVPESVLPKHVKRAYRFGPPSELIAKDGTMPFWWLYAAHNVETCIWEAQFCKNDVRRPGTFYMDPYAVEHGIIAELRFPRPLRLWNLNGSISSRLGIFDELSSPDYEWCQWFGTYMDIAIEAVNETMRPDGFVYPSRRHRGFTAIAVSSRVLPTLRDGIVRTDMPFSKHPDFERLTYDHLKVAAPEQDAV</sequence>
<comment type="caution">
    <text evidence="1">The sequence shown here is derived from an EMBL/GenBank/DDBJ whole genome shotgun (WGS) entry which is preliminary data.</text>
</comment>
<organism evidence="1 2">
    <name type="scientific">Caballeronia terrestris</name>
    <dbReference type="NCBI Taxonomy" id="1226301"/>
    <lineage>
        <taxon>Bacteria</taxon>
        <taxon>Pseudomonadati</taxon>
        <taxon>Pseudomonadota</taxon>
        <taxon>Betaproteobacteria</taxon>
        <taxon>Burkholderiales</taxon>
        <taxon>Burkholderiaceae</taxon>
        <taxon>Caballeronia</taxon>
    </lineage>
</organism>
<keyword evidence="2" id="KW-1185">Reference proteome</keyword>
<evidence type="ECO:0000313" key="2">
    <source>
        <dbReference type="Proteomes" id="UP000054925"/>
    </source>
</evidence>
<dbReference type="EMBL" id="FCOL02000104">
    <property type="protein sequence ID" value="SAL83743.1"/>
    <property type="molecule type" value="Genomic_DNA"/>
</dbReference>
<reference evidence="1" key="1">
    <citation type="submission" date="2016-01" db="EMBL/GenBank/DDBJ databases">
        <authorList>
            <person name="Peeters C."/>
        </authorList>
    </citation>
    <scope>NUCLEOTIDE SEQUENCE [LARGE SCALE GENOMIC DNA]</scope>
    <source>
        <strain evidence="1">LMG 22937</strain>
    </source>
</reference>
<proteinExistence type="predicted"/>
<dbReference type="AlphaFoldDB" id="A0A158KSN5"/>